<evidence type="ECO:0000313" key="4">
    <source>
        <dbReference type="EMBL" id="QEL65993.1"/>
    </source>
</evidence>
<organism evidence="4 5">
    <name type="scientific">Oryzomicrobium terrae</name>
    <dbReference type="NCBI Taxonomy" id="1735038"/>
    <lineage>
        <taxon>Bacteria</taxon>
        <taxon>Pseudomonadati</taxon>
        <taxon>Pseudomonadota</taxon>
        <taxon>Betaproteobacteria</taxon>
        <taxon>Rhodocyclales</taxon>
        <taxon>Rhodocyclaceae</taxon>
        <taxon>Oryzomicrobium</taxon>
    </lineage>
</organism>
<dbReference type="AlphaFoldDB" id="A0A5C1EAT0"/>
<dbReference type="Gene3D" id="2.70.70.10">
    <property type="entry name" value="Glucose Permease (Domain IIA)"/>
    <property type="match status" value="1"/>
</dbReference>
<proteinExistence type="predicted"/>
<dbReference type="RefSeq" id="WP_149426006.1">
    <property type="nucleotide sequence ID" value="NZ_CP022579.1"/>
</dbReference>
<feature type="transmembrane region" description="Helical" evidence="2">
    <location>
        <begin position="23"/>
        <end position="46"/>
    </location>
</feature>
<dbReference type="KEGG" id="otr:OTERR_25170"/>
<dbReference type="PANTHER" id="PTHR21666:SF289">
    <property type="entry name" value="L-ALA--D-GLU ENDOPEPTIDASE"/>
    <property type="match status" value="1"/>
</dbReference>
<dbReference type="Pfam" id="PF01551">
    <property type="entry name" value="Peptidase_M23"/>
    <property type="match status" value="1"/>
</dbReference>
<keyword evidence="2" id="KW-0812">Transmembrane</keyword>
<keyword evidence="2" id="KW-1133">Transmembrane helix</keyword>
<dbReference type="InterPro" id="IPR016047">
    <property type="entry name" value="M23ase_b-sheet_dom"/>
</dbReference>
<gene>
    <name evidence="4" type="ORF">OTERR_25170</name>
</gene>
<keyword evidence="2" id="KW-0472">Membrane</keyword>
<reference evidence="4 5" key="1">
    <citation type="submission" date="2017-07" db="EMBL/GenBank/DDBJ databases">
        <title>Complete genome sequence of Oryzomicrobium terrae TPP412.</title>
        <authorList>
            <person name="Chiu L.-W."/>
            <person name="Lo K.-J."/>
            <person name="Tsai Y.-M."/>
            <person name="Lin S.-S."/>
            <person name="Kuo C.-H."/>
            <person name="Liu C.-T."/>
        </authorList>
    </citation>
    <scope>NUCLEOTIDE SEQUENCE [LARGE SCALE GENOMIC DNA]</scope>
    <source>
        <strain evidence="4 5">TPP412</strain>
    </source>
</reference>
<evidence type="ECO:0000259" key="3">
    <source>
        <dbReference type="Pfam" id="PF01551"/>
    </source>
</evidence>
<dbReference type="Proteomes" id="UP000323671">
    <property type="component" value="Chromosome"/>
</dbReference>
<keyword evidence="1" id="KW-0732">Signal</keyword>
<dbReference type="InterPro" id="IPR011055">
    <property type="entry name" value="Dup_hybrid_motif"/>
</dbReference>
<dbReference type="SUPFAM" id="SSF51261">
    <property type="entry name" value="Duplicated hybrid motif"/>
    <property type="match status" value="1"/>
</dbReference>
<keyword evidence="5" id="KW-1185">Reference proteome</keyword>
<evidence type="ECO:0000313" key="5">
    <source>
        <dbReference type="Proteomes" id="UP000323671"/>
    </source>
</evidence>
<protein>
    <recommendedName>
        <fullName evidence="3">M23ase beta-sheet core domain-containing protein</fullName>
    </recommendedName>
</protein>
<name>A0A5C1EAT0_9RHOO</name>
<accession>A0A5C1EAT0</accession>
<evidence type="ECO:0000256" key="1">
    <source>
        <dbReference type="ARBA" id="ARBA00022729"/>
    </source>
</evidence>
<dbReference type="InterPro" id="IPR050570">
    <property type="entry name" value="Cell_wall_metabolism_enzyme"/>
</dbReference>
<dbReference type="CDD" id="cd12797">
    <property type="entry name" value="M23_peptidase"/>
    <property type="match status" value="1"/>
</dbReference>
<sequence length="317" mass="34181">MHIIVVSNRFATAKTLTLTGRHLLLAGLALVGSIVVGSLVLAYLSLHFRLPVAENMLAAIREHEAQKSEAFLRDNVNAMALRLGQLQAQVVRLDSVSERLMGLAGVKAGEKVGQGGAALKPLDALPTGGQGGPLVLPQPALSLGQLNQELDHFARRVDVQNDQFSLLESELLARWAEKSRLPTVLPVDTQWNASTFGWRIDPFTGARALHEGVDFVASVGTNIVAAAGGVVVAAEFHPQYGNMVEIDHGNGLSTRYAHCSRLMVREGQVVKPGERIAEVGTTGRSTGPHLHFEVRMNGVAQNPNRFLERALPNLARR</sequence>
<feature type="domain" description="M23ase beta-sheet core" evidence="3">
    <location>
        <begin position="209"/>
        <end position="303"/>
    </location>
</feature>
<dbReference type="PANTHER" id="PTHR21666">
    <property type="entry name" value="PEPTIDASE-RELATED"/>
    <property type="match status" value="1"/>
</dbReference>
<dbReference type="EMBL" id="CP022579">
    <property type="protein sequence ID" value="QEL65993.1"/>
    <property type="molecule type" value="Genomic_DNA"/>
</dbReference>
<dbReference type="FunFam" id="2.70.70.10:FF:000006">
    <property type="entry name" value="M23 family peptidase"/>
    <property type="match status" value="1"/>
</dbReference>
<dbReference type="GO" id="GO:0004222">
    <property type="term" value="F:metalloendopeptidase activity"/>
    <property type="evidence" value="ECO:0007669"/>
    <property type="project" value="TreeGrafter"/>
</dbReference>
<evidence type="ECO:0000256" key="2">
    <source>
        <dbReference type="SAM" id="Phobius"/>
    </source>
</evidence>